<evidence type="ECO:0000313" key="2">
    <source>
        <dbReference type="EMBL" id="KHA70476.1"/>
    </source>
</evidence>
<dbReference type="AlphaFoldDB" id="A0A0A6FCI5"/>
<sequence>MCRIVVFLLIGLLTACSQPASQSPDVIDASAVQSQRMNGPATATYLTTLYARKFPNCNKVDSQPAFLCSGVMIRVTEKDPNNTYKVWDPSPTSIRNGGINFSYLRVDSNFGRLAWDNANGYILYPVLERPATTDQLQTLCIYPMDSHGWHRSSTAVCVAHAAFPEGGHCQDANILTGEQFKAAWDKAPDNKNKRQCDFDVRDDRNTLAGPAFFQALQAKILLGAAGFREWNDVLIKTWPAGQPNKLPILAFFYLGSSTDPTQLADAKYNQRDFYDSTNPKIIVPIIRVELAASPTGTATFTYAAADQEITQ</sequence>
<organism evidence="2 3">
    <name type="scientific">Pseudomonas chlororaphis</name>
    <dbReference type="NCBI Taxonomy" id="587753"/>
    <lineage>
        <taxon>Bacteria</taxon>
        <taxon>Pseudomonadati</taxon>
        <taxon>Pseudomonadota</taxon>
        <taxon>Gammaproteobacteria</taxon>
        <taxon>Pseudomonadales</taxon>
        <taxon>Pseudomonadaceae</taxon>
        <taxon>Pseudomonas</taxon>
    </lineage>
</organism>
<feature type="chain" id="PRO_5002016076" evidence="1">
    <location>
        <begin position="23"/>
        <end position="311"/>
    </location>
</feature>
<evidence type="ECO:0000256" key="1">
    <source>
        <dbReference type="SAM" id="SignalP"/>
    </source>
</evidence>
<feature type="signal peptide" evidence="1">
    <location>
        <begin position="1"/>
        <end position="22"/>
    </location>
</feature>
<name>A0A0A6FCI5_9PSED</name>
<reference evidence="2 3" key="1">
    <citation type="submission" date="2014-10" db="EMBL/GenBank/DDBJ databases">
        <title>Draft genome sequence of Pseudomonas chlororaphis EA105.</title>
        <authorList>
            <person name="McCully L.M."/>
            <person name="Bitzer A.S."/>
            <person name="Spence C."/>
            <person name="Bais H."/>
            <person name="Silby M.W."/>
        </authorList>
    </citation>
    <scope>NUCLEOTIDE SEQUENCE [LARGE SCALE GENOMIC DNA]</scope>
    <source>
        <strain evidence="2 3">EA105</strain>
    </source>
</reference>
<proteinExistence type="predicted"/>
<dbReference type="PROSITE" id="PS51257">
    <property type="entry name" value="PROKAR_LIPOPROTEIN"/>
    <property type="match status" value="1"/>
</dbReference>
<dbReference type="PATRIC" id="fig|587753.9.peg.4311"/>
<protein>
    <submittedName>
        <fullName evidence="2">Halovibrin HvnC</fullName>
    </submittedName>
</protein>
<dbReference type="OrthoDB" id="6766953at2"/>
<gene>
    <name evidence="2" type="ORF">NZ35_25515</name>
</gene>
<keyword evidence="1" id="KW-0732">Signal</keyword>
<dbReference type="EMBL" id="JSFK01000038">
    <property type="protein sequence ID" value="KHA70476.1"/>
    <property type="molecule type" value="Genomic_DNA"/>
</dbReference>
<dbReference type="Proteomes" id="UP000030564">
    <property type="component" value="Unassembled WGS sequence"/>
</dbReference>
<evidence type="ECO:0000313" key="3">
    <source>
        <dbReference type="Proteomes" id="UP000030564"/>
    </source>
</evidence>
<comment type="caution">
    <text evidence="2">The sequence shown here is derived from an EMBL/GenBank/DDBJ whole genome shotgun (WGS) entry which is preliminary data.</text>
</comment>
<accession>A0A0A6FCI5</accession>